<reference evidence="1 2" key="1">
    <citation type="journal article" date="2015" name="Nature">
        <title>rRNA introns, odd ribosomes, and small enigmatic genomes across a large radiation of phyla.</title>
        <authorList>
            <person name="Brown C.T."/>
            <person name="Hug L.A."/>
            <person name="Thomas B.C."/>
            <person name="Sharon I."/>
            <person name="Castelle C.J."/>
            <person name="Singh A."/>
            <person name="Wilkins M.J."/>
            <person name="Williams K.H."/>
            <person name="Banfield J.F."/>
        </authorList>
    </citation>
    <scope>NUCLEOTIDE SEQUENCE [LARGE SCALE GENOMIC DNA]</scope>
</reference>
<evidence type="ECO:0000313" key="1">
    <source>
        <dbReference type="EMBL" id="KKR72234.1"/>
    </source>
</evidence>
<name>A0A0G0T5G9_9BACT</name>
<organism evidence="1 2">
    <name type="scientific">Candidatus Roizmanbacteria bacterium GW2011_GWB1_40_7</name>
    <dbReference type="NCBI Taxonomy" id="1618482"/>
    <lineage>
        <taxon>Bacteria</taxon>
        <taxon>Candidatus Roizmaniibacteriota</taxon>
    </lineage>
</organism>
<comment type="caution">
    <text evidence="1">The sequence shown here is derived from an EMBL/GenBank/DDBJ whole genome shotgun (WGS) entry which is preliminary data.</text>
</comment>
<dbReference type="Proteomes" id="UP000034664">
    <property type="component" value="Unassembled WGS sequence"/>
</dbReference>
<gene>
    <name evidence="1" type="ORF">UU14_C0009G0015</name>
</gene>
<accession>A0A0G0T5G9</accession>
<evidence type="ECO:0000313" key="2">
    <source>
        <dbReference type="Proteomes" id="UP000034664"/>
    </source>
</evidence>
<dbReference type="AlphaFoldDB" id="A0A0G0T5G9"/>
<proteinExistence type="predicted"/>
<dbReference type="EMBL" id="LBZM01000009">
    <property type="protein sequence ID" value="KKR72234.1"/>
    <property type="molecule type" value="Genomic_DNA"/>
</dbReference>
<protein>
    <submittedName>
        <fullName evidence="1">Uncharacterized protein</fullName>
    </submittedName>
</protein>
<sequence length="148" mass="17182">MLSEQRQSIFVDIISEATEMVFTHVDRNDLTGVVDYASIFARSPEEFSEIAAELQQNGSVVIERPSGNYYMLNEPLETPAGVIRHCRVRLFDTDHPERGYADFEVTDYHAFKEKYSSKPYFSVLDKEEMSELRDPAYNVRAYFTNRSF</sequence>